<keyword evidence="6" id="KW-0175">Coiled coil</keyword>
<comment type="similarity">
    <text evidence="2">Belongs to the amino acid/polyamine transporter 2 family.</text>
</comment>
<feature type="coiled-coil region" evidence="6">
    <location>
        <begin position="271"/>
        <end position="299"/>
    </location>
</feature>
<sequence length="738" mass="79973">MGLRNSPVAIRSPRLAPTEPPEGPASGSFATPSGTPNHINILRAQYAGTPPPPNIPLRGVAFMQTGSPAKVSLVTENLSPLRPGPQAVGGLSATAVKSSNSNSSNSGSDTPPINLDLDGLPDEEKAKVLRRHLVSKKEREGAAAAPPESVDGNASDHHLTIDGQEQGPSSRRPSSSLHPERGDSEPFPVPYHAPGADVTHDIYKWHAGVIRGRARAASFAGPSPPPDPAFEHIHEPGGFRRNYVLLRANEQGVEEPPRMLNNFIDFLYIFGHFAGEDLEEEEEEKEEDEEERVAVVSREVSAGIREVAEETPLLSGSPTRSRSRRRRMSVGPRGTATVPQAVLMLLKSFVGTGVLFLGKAFYNGGLLFSAITFVAIAAVSLYSFLLLVKTKFVVSGSFGDIGGTLYGPWMRYMILGSIVVSQIGFVAAYTIFVSQNLQSFVMNVTECLKFIPVQYFILVQLVIFLPLALVRDIAKLSTTALIADVFILAGLVYIFSSEISIITSRGVADVKMFNPKDFSLFIGTAVFSFEGIGLVIPITDSMREPRKFPAVLTGVMAFLTILFGGAGALGYLTFGSEVETVVLVNLNTESSMVQTVQFLYSLAILLSVPLQFFPAVRILENGIFTRSGKVDLRVKWLKNGFRFAMVMMCTVISWLGAADLDKFVALVGCFACVPLCYVYPAMLHYRACARNRKQKLADIALIIFGMAVFVYTTAQTLRLMLEPPTGPPKLGNCVPPKS</sequence>
<dbReference type="Pfam" id="PF01490">
    <property type="entry name" value="Aa_trans"/>
    <property type="match status" value="1"/>
</dbReference>
<evidence type="ECO:0000313" key="10">
    <source>
        <dbReference type="EMBL" id="GLB40221.1"/>
    </source>
</evidence>
<feature type="compositionally biased region" description="Low complexity" evidence="7">
    <location>
        <begin position="98"/>
        <end position="108"/>
    </location>
</feature>
<evidence type="ECO:0000313" key="11">
    <source>
        <dbReference type="Proteomes" id="UP001063166"/>
    </source>
</evidence>
<keyword evidence="4 8" id="KW-1133">Transmembrane helix</keyword>
<evidence type="ECO:0000256" key="8">
    <source>
        <dbReference type="SAM" id="Phobius"/>
    </source>
</evidence>
<evidence type="ECO:0000256" key="1">
    <source>
        <dbReference type="ARBA" id="ARBA00004141"/>
    </source>
</evidence>
<feature type="compositionally biased region" description="Polar residues" evidence="7">
    <location>
        <begin position="28"/>
        <end position="38"/>
    </location>
</feature>
<keyword evidence="5 8" id="KW-0472">Membrane</keyword>
<gene>
    <name evidence="10" type="ORF">LshimejAT787_0800920</name>
</gene>
<feature type="transmembrane region" description="Helical" evidence="8">
    <location>
        <begin position="598"/>
        <end position="619"/>
    </location>
</feature>
<feature type="transmembrane region" description="Helical" evidence="8">
    <location>
        <begin position="452"/>
        <end position="469"/>
    </location>
</feature>
<feature type="transmembrane region" description="Helical" evidence="8">
    <location>
        <begin position="409"/>
        <end position="432"/>
    </location>
</feature>
<feature type="domain" description="Amino acid transporter transmembrane" evidence="9">
    <location>
        <begin position="335"/>
        <end position="717"/>
    </location>
</feature>
<keyword evidence="11" id="KW-1185">Reference proteome</keyword>
<dbReference type="OrthoDB" id="1684102at2759"/>
<evidence type="ECO:0000256" key="3">
    <source>
        <dbReference type="ARBA" id="ARBA00022692"/>
    </source>
</evidence>
<evidence type="ECO:0000256" key="2">
    <source>
        <dbReference type="ARBA" id="ARBA00008066"/>
    </source>
</evidence>
<feature type="transmembrane region" description="Helical" evidence="8">
    <location>
        <begin position="640"/>
        <end position="657"/>
    </location>
</feature>
<dbReference type="GO" id="GO:0015179">
    <property type="term" value="F:L-amino acid transmembrane transporter activity"/>
    <property type="evidence" value="ECO:0007669"/>
    <property type="project" value="TreeGrafter"/>
</dbReference>
<feature type="region of interest" description="Disordered" evidence="7">
    <location>
        <begin position="135"/>
        <end position="193"/>
    </location>
</feature>
<dbReference type="AlphaFoldDB" id="A0A9P3PR47"/>
<dbReference type="PANTHER" id="PTHR22950:SF666">
    <property type="entry name" value="VACUOLAR AMINO ACID TRANSPORTER 4"/>
    <property type="match status" value="1"/>
</dbReference>
<feature type="region of interest" description="Disordered" evidence="7">
    <location>
        <begin position="1"/>
        <end position="53"/>
    </location>
</feature>
<feature type="transmembrane region" description="Helical" evidence="8">
    <location>
        <begin position="663"/>
        <end position="684"/>
    </location>
</feature>
<name>A0A9P3PR47_LYOSH</name>
<evidence type="ECO:0000256" key="5">
    <source>
        <dbReference type="ARBA" id="ARBA00023136"/>
    </source>
</evidence>
<feature type="transmembrane region" description="Helical" evidence="8">
    <location>
        <begin position="550"/>
        <end position="574"/>
    </location>
</feature>
<feature type="transmembrane region" description="Helical" evidence="8">
    <location>
        <begin position="334"/>
        <end position="358"/>
    </location>
</feature>
<feature type="transmembrane region" description="Helical" evidence="8">
    <location>
        <begin position="364"/>
        <end position="388"/>
    </location>
</feature>
<proteinExistence type="inferred from homology"/>
<dbReference type="InterPro" id="IPR013057">
    <property type="entry name" value="AA_transpt_TM"/>
</dbReference>
<feature type="transmembrane region" description="Helical" evidence="8">
    <location>
        <begin position="481"/>
        <end position="503"/>
    </location>
</feature>
<dbReference type="Proteomes" id="UP001063166">
    <property type="component" value="Unassembled WGS sequence"/>
</dbReference>
<protein>
    <submittedName>
        <fullName evidence="10">Transmembrane amino acid transporter protein</fullName>
    </submittedName>
</protein>
<comment type="subcellular location">
    <subcellularLocation>
        <location evidence="1">Membrane</location>
        <topology evidence="1">Multi-pass membrane protein</topology>
    </subcellularLocation>
</comment>
<feature type="region of interest" description="Disordered" evidence="7">
    <location>
        <begin position="311"/>
        <end position="333"/>
    </location>
</feature>
<feature type="region of interest" description="Disordered" evidence="7">
    <location>
        <begin position="78"/>
        <end position="120"/>
    </location>
</feature>
<keyword evidence="3 8" id="KW-0812">Transmembrane</keyword>
<evidence type="ECO:0000256" key="7">
    <source>
        <dbReference type="SAM" id="MobiDB-lite"/>
    </source>
</evidence>
<dbReference type="EMBL" id="BRPK01000008">
    <property type="protein sequence ID" value="GLB40221.1"/>
    <property type="molecule type" value="Genomic_DNA"/>
</dbReference>
<feature type="transmembrane region" description="Helical" evidence="8">
    <location>
        <begin position="518"/>
        <end position="538"/>
    </location>
</feature>
<dbReference type="PANTHER" id="PTHR22950">
    <property type="entry name" value="AMINO ACID TRANSPORTER"/>
    <property type="match status" value="1"/>
</dbReference>
<feature type="transmembrane region" description="Helical" evidence="8">
    <location>
        <begin position="696"/>
        <end position="714"/>
    </location>
</feature>
<organism evidence="10 11">
    <name type="scientific">Lyophyllum shimeji</name>
    <name type="common">Hon-shimeji</name>
    <name type="synonym">Tricholoma shimeji</name>
    <dbReference type="NCBI Taxonomy" id="47721"/>
    <lineage>
        <taxon>Eukaryota</taxon>
        <taxon>Fungi</taxon>
        <taxon>Dikarya</taxon>
        <taxon>Basidiomycota</taxon>
        <taxon>Agaricomycotina</taxon>
        <taxon>Agaricomycetes</taxon>
        <taxon>Agaricomycetidae</taxon>
        <taxon>Agaricales</taxon>
        <taxon>Tricholomatineae</taxon>
        <taxon>Lyophyllaceae</taxon>
        <taxon>Lyophyllum</taxon>
    </lineage>
</organism>
<comment type="caution">
    <text evidence="10">The sequence shown here is derived from an EMBL/GenBank/DDBJ whole genome shotgun (WGS) entry which is preliminary data.</text>
</comment>
<accession>A0A9P3PR47</accession>
<reference evidence="10" key="1">
    <citation type="submission" date="2022-07" db="EMBL/GenBank/DDBJ databases">
        <title>The genome of Lyophyllum shimeji provides insight into the initial evolution of ectomycorrhizal fungal genome.</title>
        <authorList>
            <person name="Kobayashi Y."/>
            <person name="Shibata T."/>
            <person name="Hirakawa H."/>
            <person name="Shigenobu S."/>
            <person name="Nishiyama T."/>
            <person name="Yamada A."/>
            <person name="Hasebe M."/>
            <person name="Kawaguchi M."/>
        </authorList>
    </citation>
    <scope>NUCLEOTIDE SEQUENCE</scope>
    <source>
        <strain evidence="10">AT787</strain>
    </source>
</reference>
<dbReference type="GO" id="GO:0005774">
    <property type="term" value="C:vacuolar membrane"/>
    <property type="evidence" value="ECO:0007669"/>
    <property type="project" value="TreeGrafter"/>
</dbReference>
<evidence type="ECO:0000259" key="9">
    <source>
        <dbReference type="Pfam" id="PF01490"/>
    </source>
</evidence>
<evidence type="ECO:0000256" key="6">
    <source>
        <dbReference type="SAM" id="Coils"/>
    </source>
</evidence>
<evidence type="ECO:0000256" key="4">
    <source>
        <dbReference type="ARBA" id="ARBA00022989"/>
    </source>
</evidence>